<dbReference type="GO" id="GO:0005737">
    <property type="term" value="C:cytoplasm"/>
    <property type="evidence" value="ECO:0007669"/>
    <property type="project" value="TreeGrafter"/>
</dbReference>
<dbReference type="Gene3D" id="2.40.50.100">
    <property type="match status" value="2"/>
</dbReference>
<evidence type="ECO:0000259" key="12">
    <source>
        <dbReference type="PROSITE" id="PS51826"/>
    </source>
</evidence>
<dbReference type="GO" id="GO:0006086">
    <property type="term" value="P:pyruvate decarboxylation to acetyl-CoA"/>
    <property type="evidence" value="ECO:0007669"/>
    <property type="project" value="TreeGrafter"/>
</dbReference>
<organism evidence="13 14">
    <name type="scientific">Candidatus Arsenophonus lipoptenae</name>
    <dbReference type="NCBI Taxonomy" id="634113"/>
    <lineage>
        <taxon>Bacteria</taxon>
        <taxon>Pseudomonadati</taxon>
        <taxon>Pseudomonadota</taxon>
        <taxon>Gammaproteobacteria</taxon>
        <taxon>Enterobacterales</taxon>
        <taxon>Morganellaceae</taxon>
        <taxon>Arsenophonus</taxon>
    </lineage>
</organism>
<dbReference type="Pfam" id="PF00198">
    <property type="entry name" value="2-oxoacid_dh"/>
    <property type="match status" value="1"/>
</dbReference>
<evidence type="ECO:0000256" key="7">
    <source>
        <dbReference type="ARBA" id="ARBA00023315"/>
    </source>
</evidence>
<dbReference type="SUPFAM" id="SSF52777">
    <property type="entry name" value="CoA-dependent acyltransferases"/>
    <property type="match status" value="1"/>
</dbReference>
<dbReference type="PANTHER" id="PTHR43178">
    <property type="entry name" value="DIHYDROLIPOAMIDE ACETYLTRANSFERASE COMPONENT OF PYRUVATE DEHYDROGENASE COMPLEX"/>
    <property type="match status" value="1"/>
</dbReference>
<comment type="similarity">
    <text evidence="2 10">Belongs to the 2-oxoacid dehydrogenase family.</text>
</comment>
<dbReference type="InterPro" id="IPR011053">
    <property type="entry name" value="Single_hybrid_motif"/>
</dbReference>
<comment type="subunit">
    <text evidence="3">Forms a 24-polypeptide structural core with octahedral symmetry.</text>
</comment>
<dbReference type="Gene3D" id="3.30.559.10">
    <property type="entry name" value="Chloramphenicol acetyltransferase-like domain"/>
    <property type="match status" value="1"/>
</dbReference>
<dbReference type="Gene3D" id="4.10.320.10">
    <property type="entry name" value="E3-binding domain"/>
    <property type="match status" value="1"/>
</dbReference>
<comment type="function">
    <text evidence="8">The pyruvate dehydrogenase complex catalyzes the overall conversion of pyruvate to acetyl-CoA and CO(2). It contains multiple copies of three enzymatic components: pyruvate dehydrogenase (E1), dihydrolipoamide acetyltransferase (E2) and lipoamide dehydrogenase (E3).</text>
</comment>
<dbReference type="Pfam" id="PF00364">
    <property type="entry name" value="Biotin_lipoyl"/>
    <property type="match status" value="2"/>
</dbReference>
<dbReference type="Proteomes" id="UP000069926">
    <property type="component" value="Chromosome"/>
</dbReference>
<evidence type="ECO:0000313" key="13">
    <source>
        <dbReference type="EMBL" id="AMA64740.1"/>
    </source>
</evidence>
<evidence type="ECO:0000256" key="9">
    <source>
        <dbReference type="ARBA" id="ARBA00048370"/>
    </source>
</evidence>
<reference evidence="13 14" key="1">
    <citation type="submission" date="2016-01" db="EMBL/GenBank/DDBJ databases">
        <title>Genome sequence of Ca. Arsenophonus lipopteni, the exclusive symbiont of a blood sucking fly Lipoptena cervi (Diptera: Hippoboscidae).</title>
        <authorList>
            <person name="Novakova E."/>
            <person name="Hypsa V."/>
            <person name="Nguyen P."/>
            <person name="Husnik F."/>
            <person name="Darby A.C."/>
        </authorList>
    </citation>
    <scope>NUCLEOTIDE SEQUENCE [LARGE SCALE GENOMIC DNA]</scope>
    <source>
        <strain evidence="13 14">CB</strain>
    </source>
</reference>
<comment type="cofactor">
    <cofactor evidence="1 10">
        <name>(R)-lipoate</name>
        <dbReference type="ChEBI" id="CHEBI:83088"/>
    </cofactor>
</comment>
<dbReference type="GO" id="GO:0004742">
    <property type="term" value="F:dihydrolipoyllysine-residue acetyltransferase activity"/>
    <property type="evidence" value="ECO:0007669"/>
    <property type="project" value="UniProtKB-EC"/>
</dbReference>
<evidence type="ECO:0000313" key="14">
    <source>
        <dbReference type="Proteomes" id="UP000069926"/>
    </source>
</evidence>
<evidence type="ECO:0000256" key="5">
    <source>
        <dbReference type="ARBA" id="ARBA00022737"/>
    </source>
</evidence>
<proteinExistence type="inferred from homology"/>
<dbReference type="SUPFAM" id="SSF47005">
    <property type="entry name" value="Peripheral subunit-binding domain of 2-oxo acid dehydrogenase complex"/>
    <property type="match status" value="1"/>
</dbReference>
<dbReference type="FunFam" id="3.30.559.10:FF:000004">
    <property type="entry name" value="Acetyltransferase component of pyruvate dehydrogenase complex"/>
    <property type="match status" value="1"/>
</dbReference>
<dbReference type="RefSeq" id="WP_066282884.1">
    <property type="nucleotide sequence ID" value="NZ_CP013920.1"/>
</dbReference>
<keyword evidence="6 10" id="KW-0450">Lipoyl</keyword>
<dbReference type="STRING" id="634113.AUT07_00152"/>
<feature type="domain" description="Peripheral subunit-binding (PSBD)" evidence="12">
    <location>
        <begin position="245"/>
        <end position="282"/>
    </location>
</feature>
<comment type="catalytic activity">
    <reaction evidence="9">
        <text>N(6)-[(R)-dihydrolipoyl]-L-lysyl-[protein] + acetyl-CoA = N(6)-[(R)-S(8)-acetyldihydrolipoyl]-L-lysyl-[protein] + CoA</text>
        <dbReference type="Rhea" id="RHEA:17017"/>
        <dbReference type="Rhea" id="RHEA-COMP:10475"/>
        <dbReference type="Rhea" id="RHEA-COMP:10478"/>
        <dbReference type="ChEBI" id="CHEBI:57287"/>
        <dbReference type="ChEBI" id="CHEBI:57288"/>
        <dbReference type="ChEBI" id="CHEBI:83100"/>
        <dbReference type="ChEBI" id="CHEBI:83111"/>
        <dbReference type="EC" id="2.3.1.12"/>
    </reaction>
</comment>
<dbReference type="PROSITE" id="PS50968">
    <property type="entry name" value="BIOTINYL_LIPOYL"/>
    <property type="match status" value="2"/>
</dbReference>
<dbReference type="PATRIC" id="fig|634113.3.peg.147"/>
<evidence type="ECO:0000256" key="8">
    <source>
        <dbReference type="ARBA" id="ARBA00025211"/>
    </source>
</evidence>
<dbReference type="EC" id="2.3.1.-" evidence="10"/>
<keyword evidence="14" id="KW-1185">Reference proteome</keyword>
<dbReference type="PROSITE" id="PS51826">
    <property type="entry name" value="PSBD"/>
    <property type="match status" value="1"/>
</dbReference>
<protein>
    <recommendedName>
        <fullName evidence="10">Dihydrolipoamide acetyltransferase component of pyruvate dehydrogenase complex</fullName>
        <ecNumber evidence="10">2.3.1.-</ecNumber>
    </recommendedName>
</protein>
<dbReference type="InterPro" id="IPR004167">
    <property type="entry name" value="PSBD"/>
</dbReference>
<dbReference type="InterPro" id="IPR050743">
    <property type="entry name" value="2-oxoacid_DH_E2_comp"/>
</dbReference>
<evidence type="ECO:0000256" key="4">
    <source>
        <dbReference type="ARBA" id="ARBA00022679"/>
    </source>
</evidence>
<sequence>MSIEINMPDIDHDLVEVTEIMVTIGDIVDVEQHLITVESEKASMEIPSPQIGIVKEIKIGVGDKVAAGQLIMIFDEFTKKDKEETLVSARTHSNLQLKNEKDNKDTYEIKSDLELKEVILPDIGYDFVEVIDVMVNIGDKVSIEQSLLTVEGEKASMEIPAPFAGEVKSIKITRGDKIKTGSLLMIFIVDKIKFMQSKVMDSSSLIDKKSLISCSKDFQDDSFITKKNNISDNMYKFIENEVYVHATPIIRRLAREFRINLANIVGTGRKGRILREDVIIYIREMIRIAENKQSIRGFKGFLSYSKTDFSKFGEIEEVDIGRIQKISSSNLSNNWISIPHVTIMENADITEVESFRNQQNKEIEKLQNGIKITQLVFVMKAVSRVLEEMPKFNSSISDNTEKLILKKYINIGIAVNTHNGLVVPVIRDVNKKGIITLSKQLIELSQKARSGKLTSFEMQGGSFTISNLGNVGTTNFTPIINAPEVAIIGLSRSVIKPIWNGSEFISRLILPMSLSFDHRVIDGIDAARFMIRISQLMSDVRLLIM</sequence>
<evidence type="ECO:0000259" key="11">
    <source>
        <dbReference type="PROSITE" id="PS50968"/>
    </source>
</evidence>
<dbReference type="InterPro" id="IPR000089">
    <property type="entry name" value="Biotin_lipoyl"/>
</dbReference>
<evidence type="ECO:0000256" key="1">
    <source>
        <dbReference type="ARBA" id="ARBA00001938"/>
    </source>
</evidence>
<dbReference type="InterPro" id="IPR036625">
    <property type="entry name" value="E3-bd_dom_sf"/>
</dbReference>
<evidence type="ECO:0000256" key="2">
    <source>
        <dbReference type="ARBA" id="ARBA00007317"/>
    </source>
</evidence>
<accession>A0A120HPT5</accession>
<name>A0A120HPT5_9GAMM</name>
<dbReference type="OrthoDB" id="9805770at2"/>
<dbReference type="PANTHER" id="PTHR43178:SF2">
    <property type="entry name" value="DIHYDROLIPOYLLYSINE-RESIDUE ACETYLTRANSFERASE COMPONENT OF PYRUVATE DEHYDROGENASE COMPLEX"/>
    <property type="match status" value="1"/>
</dbReference>
<dbReference type="InterPro" id="IPR001078">
    <property type="entry name" value="2-oxoacid_DH_actylTfrase"/>
</dbReference>
<dbReference type="Pfam" id="PF02817">
    <property type="entry name" value="E3_binding"/>
    <property type="match status" value="1"/>
</dbReference>
<dbReference type="PROSITE" id="PS00189">
    <property type="entry name" value="LIPOYL"/>
    <property type="match status" value="2"/>
</dbReference>
<dbReference type="GO" id="GO:0031405">
    <property type="term" value="F:lipoic acid binding"/>
    <property type="evidence" value="ECO:0007669"/>
    <property type="project" value="TreeGrafter"/>
</dbReference>
<evidence type="ECO:0000256" key="6">
    <source>
        <dbReference type="ARBA" id="ARBA00022823"/>
    </source>
</evidence>
<evidence type="ECO:0000256" key="3">
    <source>
        <dbReference type="ARBA" id="ARBA00011484"/>
    </source>
</evidence>
<feature type="domain" description="Lipoyl-binding" evidence="11">
    <location>
        <begin position="2"/>
        <end position="75"/>
    </location>
</feature>
<gene>
    <name evidence="13" type="primary">aceF</name>
    <name evidence="13" type="ORF">AUT07_00152</name>
</gene>
<keyword evidence="7 10" id="KW-0012">Acyltransferase</keyword>
<keyword evidence="4 10" id="KW-0808">Transferase</keyword>
<dbReference type="KEGG" id="asy:AUT07_00152"/>
<keyword evidence="5" id="KW-0677">Repeat</keyword>
<dbReference type="InterPro" id="IPR023213">
    <property type="entry name" value="CAT-like_dom_sf"/>
</dbReference>
<dbReference type="FunFam" id="2.40.50.100:FF:000009">
    <property type="entry name" value="Acetyltransferase component of pyruvate dehydrogenase complex"/>
    <property type="match status" value="1"/>
</dbReference>
<dbReference type="AlphaFoldDB" id="A0A120HPT5"/>
<dbReference type="InterPro" id="IPR003016">
    <property type="entry name" value="2-oxoA_DH_lipoyl-BS"/>
</dbReference>
<keyword evidence="13" id="KW-0670">Pyruvate</keyword>
<dbReference type="SUPFAM" id="SSF51230">
    <property type="entry name" value="Single hybrid motif"/>
    <property type="match status" value="2"/>
</dbReference>
<feature type="domain" description="Lipoyl-binding" evidence="11">
    <location>
        <begin position="115"/>
        <end position="188"/>
    </location>
</feature>
<dbReference type="CDD" id="cd06849">
    <property type="entry name" value="lipoyl_domain"/>
    <property type="match status" value="2"/>
</dbReference>
<evidence type="ECO:0000256" key="10">
    <source>
        <dbReference type="RuleBase" id="RU003423"/>
    </source>
</evidence>
<dbReference type="EMBL" id="CP013920">
    <property type="protein sequence ID" value="AMA64740.1"/>
    <property type="molecule type" value="Genomic_DNA"/>
</dbReference>